<feature type="chain" id="PRO_5011741732" description="Peptidase propeptide and YPEB domain-containing protein" evidence="2">
    <location>
        <begin position="27"/>
        <end position="135"/>
    </location>
</feature>
<sequence>MFRMLTASLVLLALGALPVAAESAQARVVRELRALGYTEITGKETWLGRYRIVATAPGQSREIVLNPYTGEVLRDYVRHIVQPKDGHRGTEPALEPPQLDDNADQSGNIGDGGADGQNSGEAGNGAGNSGNNAHE</sequence>
<reference evidence="3 4" key="1">
    <citation type="submission" date="2016-10" db="EMBL/GenBank/DDBJ databases">
        <authorList>
            <person name="de Groot N.N."/>
        </authorList>
    </citation>
    <scope>NUCLEOTIDE SEQUENCE [LARGE SCALE GENOMIC DNA]</scope>
    <source>
        <strain evidence="3 4">DSM 25294</strain>
    </source>
</reference>
<evidence type="ECO:0008006" key="5">
    <source>
        <dbReference type="Google" id="ProtNLM"/>
    </source>
</evidence>
<dbReference type="Proteomes" id="UP000199382">
    <property type="component" value="Unassembled WGS sequence"/>
</dbReference>
<protein>
    <recommendedName>
        <fullName evidence="5">Peptidase propeptide and YPEB domain-containing protein</fullName>
    </recommendedName>
</protein>
<proteinExistence type="predicted"/>
<keyword evidence="2" id="KW-0732">Signal</keyword>
<keyword evidence="4" id="KW-1185">Reference proteome</keyword>
<dbReference type="AlphaFoldDB" id="A0A1G9G2W0"/>
<feature type="signal peptide" evidence="2">
    <location>
        <begin position="1"/>
        <end position="26"/>
    </location>
</feature>
<evidence type="ECO:0000256" key="2">
    <source>
        <dbReference type="SAM" id="SignalP"/>
    </source>
</evidence>
<evidence type="ECO:0000256" key="1">
    <source>
        <dbReference type="SAM" id="MobiDB-lite"/>
    </source>
</evidence>
<feature type="region of interest" description="Disordered" evidence="1">
    <location>
        <begin position="82"/>
        <end position="135"/>
    </location>
</feature>
<evidence type="ECO:0000313" key="4">
    <source>
        <dbReference type="Proteomes" id="UP000199382"/>
    </source>
</evidence>
<dbReference type="STRING" id="571298.SAMN04488026_10614"/>
<name>A0A1G9G2W0_9RHOB</name>
<evidence type="ECO:0000313" key="3">
    <source>
        <dbReference type="EMBL" id="SDK94996.1"/>
    </source>
</evidence>
<gene>
    <name evidence="3" type="ORF">SAMN04488026_10614</name>
</gene>
<dbReference type="EMBL" id="FNEK01000061">
    <property type="protein sequence ID" value="SDK94996.1"/>
    <property type="molecule type" value="Genomic_DNA"/>
</dbReference>
<organism evidence="3 4">
    <name type="scientific">Aliiruegeria lutimaris</name>
    <dbReference type="NCBI Taxonomy" id="571298"/>
    <lineage>
        <taxon>Bacteria</taxon>
        <taxon>Pseudomonadati</taxon>
        <taxon>Pseudomonadota</taxon>
        <taxon>Alphaproteobacteria</taxon>
        <taxon>Rhodobacterales</taxon>
        <taxon>Roseobacteraceae</taxon>
        <taxon>Aliiruegeria</taxon>
    </lineage>
</organism>
<accession>A0A1G9G2W0</accession>